<keyword evidence="4" id="KW-1185">Reference proteome</keyword>
<dbReference type="Ensembl" id="ENSPNAT00000062462.1">
    <property type="protein sequence ID" value="ENSPNAP00000062964.1"/>
    <property type="gene ID" value="ENSPNAG00000031283.1"/>
</dbReference>
<organism evidence="3 4">
    <name type="scientific">Pygocentrus nattereri</name>
    <name type="common">Red-bellied piranha</name>
    <dbReference type="NCBI Taxonomy" id="42514"/>
    <lineage>
        <taxon>Eukaryota</taxon>
        <taxon>Metazoa</taxon>
        <taxon>Chordata</taxon>
        <taxon>Craniata</taxon>
        <taxon>Vertebrata</taxon>
        <taxon>Euteleostomi</taxon>
        <taxon>Actinopterygii</taxon>
        <taxon>Neopterygii</taxon>
        <taxon>Teleostei</taxon>
        <taxon>Ostariophysi</taxon>
        <taxon>Characiformes</taxon>
        <taxon>Characoidei</taxon>
        <taxon>Pygocentrus</taxon>
    </lineage>
</organism>
<reference evidence="3" key="2">
    <citation type="submission" date="2025-08" db="UniProtKB">
        <authorList>
            <consortium name="Ensembl"/>
        </authorList>
    </citation>
    <scope>IDENTIFICATION</scope>
</reference>
<dbReference type="Gene3D" id="1.10.10.60">
    <property type="entry name" value="Homeodomain-like"/>
    <property type="match status" value="2"/>
</dbReference>
<dbReference type="PANTHER" id="PTHR19303">
    <property type="entry name" value="TRANSPOSON"/>
    <property type="match status" value="1"/>
</dbReference>
<dbReference type="PROSITE" id="PS51253">
    <property type="entry name" value="HTH_CENPB"/>
    <property type="match status" value="1"/>
</dbReference>
<reference evidence="3 4" key="1">
    <citation type="submission" date="2020-10" db="EMBL/GenBank/DDBJ databases">
        <title>Pygocentrus nattereri (red-bellied piranha) genome, fPygNat1, primary haplotype.</title>
        <authorList>
            <person name="Myers G."/>
            <person name="Meyer A."/>
            <person name="Karagic N."/>
            <person name="Pippel M."/>
            <person name="Winkler S."/>
            <person name="Tracey A."/>
            <person name="Wood J."/>
            <person name="Formenti G."/>
            <person name="Howe K."/>
            <person name="Fedrigo O."/>
            <person name="Jarvis E.D."/>
        </authorList>
    </citation>
    <scope>NUCLEOTIDE SEQUENCE [LARGE SCALE GENOMIC DNA]</scope>
</reference>
<dbReference type="SUPFAM" id="SSF46689">
    <property type="entry name" value="Homeodomain-like"/>
    <property type="match status" value="1"/>
</dbReference>
<dbReference type="GO" id="GO:0005634">
    <property type="term" value="C:nucleus"/>
    <property type="evidence" value="ECO:0007669"/>
    <property type="project" value="TreeGrafter"/>
</dbReference>
<dbReference type="Pfam" id="PF03221">
    <property type="entry name" value="HTH_Tnp_Tc5"/>
    <property type="match status" value="1"/>
</dbReference>
<dbReference type="Pfam" id="PF09607">
    <property type="entry name" value="BrkDBD"/>
    <property type="match status" value="1"/>
</dbReference>
<dbReference type="InterPro" id="IPR006600">
    <property type="entry name" value="HTH_CenpB_DNA-bd_dom"/>
</dbReference>
<keyword evidence="1" id="KW-0238">DNA-binding</keyword>
<dbReference type="SUPFAM" id="SSF48295">
    <property type="entry name" value="TrpR-like"/>
    <property type="match status" value="1"/>
</dbReference>
<reference evidence="3" key="3">
    <citation type="submission" date="2025-09" db="UniProtKB">
        <authorList>
            <consortium name="Ensembl"/>
        </authorList>
    </citation>
    <scope>IDENTIFICATION</scope>
</reference>
<dbReference type="InterPro" id="IPR050863">
    <property type="entry name" value="CenT-Element_Derived"/>
</dbReference>
<accession>A0AAR2KKI0</accession>
<dbReference type="SMART" id="SM00674">
    <property type="entry name" value="CENPB"/>
    <property type="match status" value="1"/>
</dbReference>
<dbReference type="InterPro" id="IPR010921">
    <property type="entry name" value="Trp_repressor/repl_initiator"/>
</dbReference>
<dbReference type="PANTHER" id="PTHR19303:SF57">
    <property type="entry name" value="HTH CENPB-TYPE DOMAIN-CONTAINING PROTEIN"/>
    <property type="match status" value="1"/>
</dbReference>
<feature type="domain" description="HTH CENPB-type" evidence="2">
    <location>
        <begin position="57"/>
        <end position="128"/>
    </location>
</feature>
<dbReference type="AlphaFoldDB" id="A0AAR2KKI0"/>
<dbReference type="InterPro" id="IPR018586">
    <property type="entry name" value="Brinker_DNA-bd"/>
</dbReference>
<dbReference type="Proteomes" id="UP001501920">
    <property type="component" value="Chromosome 16"/>
</dbReference>
<dbReference type="GeneTree" id="ENSGT00940000163759"/>
<evidence type="ECO:0000313" key="3">
    <source>
        <dbReference type="Ensembl" id="ENSPNAP00000062964.1"/>
    </source>
</evidence>
<protein>
    <recommendedName>
        <fullName evidence="2">HTH CENPB-type domain-containing protein</fullName>
    </recommendedName>
</protein>
<dbReference type="InterPro" id="IPR009057">
    <property type="entry name" value="Homeodomain-like_sf"/>
</dbReference>
<evidence type="ECO:0000259" key="2">
    <source>
        <dbReference type="PROSITE" id="PS51253"/>
    </source>
</evidence>
<evidence type="ECO:0000256" key="1">
    <source>
        <dbReference type="ARBA" id="ARBA00023125"/>
    </source>
</evidence>
<sequence>MPSKRKSYSADYKLQVVKYAAENGNRAAERKFGVTEKLVRDWRKAEVSLTAMKKTKKANRGLKARWPQLEERVRTWVLEQRAAGRGLSTVQLRLHAQVVAKEMNINYFAGGPSWCYRFMQRNRLSIRPRTTMSQKLPADFQAKVDSFREFVEKHVTGHNVTPDHIINMDEVPLTFDIPMGRSVAEKGLKSVSIVTTGNEKSHFTVVLACCGSKLPPMVIFKRKTMPKMLPSP</sequence>
<evidence type="ECO:0000313" key="4">
    <source>
        <dbReference type="Proteomes" id="UP001501920"/>
    </source>
</evidence>
<name>A0AAR2KKI0_PYGNA</name>
<proteinExistence type="predicted"/>
<dbReference type="GO" id="GO:0043565">
    <property type="term" value="F:sequence-specific DNA binding"/>
    <property type="evidence" value="ECO:0007669"/>
    <property type="project" value="InterPro"/>
</dbReference>